<proteinExistence type="predicted"/>
<organism evidence="2 3">
    <name type="scientific">Burkholderia contaminans</name>
    <dbReference type="NCBI Taxonomy" id="488447"/>
    <lineage>
        <taxon>Bacteria</taxon>
        <taxon>Pseudomonadati</taxon>
        <taxon>Pseudomonadota</taxon>
        <taxon>Betaproteobacteria</taxon>
        <taxon>Burkholderiales</taxon>
        <taxon>Burkholderiaceae</taxon>
        <taxon>Burkholderia</taxon>
        <taxon>Burkholderia cepacia complex</taxon>
    </lineage>
</organism>
<name>A0A6P3C2C3_9BURK</name>
<protein>
    <submittedName>
        <fullName evidence="2">Uncharacterized protein</fullName>
    </submittedName>
</protein>
<dbReference type="EMBL" id="CABVQS010000057">
    <property type="protein sequence ID" value="VWD65163.1"/>
    <property type="molecule type" value="Genomic_DNA"/>
</dbReference>
<evidence type="ECO:0000256" key="1">
    <source>
        <dbReference type="SAM" id="MobiDB-lite"/>
    </source>
</evidence>
<dbReference type="AlphaFoldDB" id="A0A6P3C2C3"/>
<gene>
    <name evidence="2" type="ORF">BCO71033_07265</name>
</gene>
<evidence type="ECO:0000313" key="3">
    <source>
        <dbReference type="Proteomes" id="UP000494109"/>
    </source>
</evidence>
<feature type="region of interest" description="Disordered" evidence="1">
    <location>
        <begin position="1"/>
        <end position="22"/>
    </location>
</feature>
<accession>A0A6P3C2C3</accession>
<sequence length="82" mass="8763">MSDMLDSDGGSPCVAPGNDVIPPNGDIRIMSHIRSIMSAGLKPAKPAKGLEPEASVVIRASWLTGWERGGRHASREPRLDRS</sequence>
<reference evidence="2 3" key="1">
    <citation type="submission" date="2019-09" db="EMBL/GenBank/DDBJ databases">
        <authorList>
            <person name="Depoorter E."/>
        </authorList>
    </citation>
    <scope>NUCLEOTIDE SEQUENCE [LARGE SCALE GENOMIC DNA]</scope>
    <source>
        <strain evidence="2">R-71033</strain>
    </source>
</reference>
<dbReference type="Proteomes" id="UP000494109">
    <property type="component" value="Unassembled WGS sequence"/>
</dbReference>
<evidence type="ECO:0000313" key="2">
    <source>
        <dbReference type="EMBL" id="VWD65163.1"/>
    </source>
</evidence>